<keyword evidence="6" id="KW-0646">Protease inhibitor</keyword>
<evidence type="ECO:0000313" key="14">
    <source>
        <dbReference type="Proteomes" id="UP000694569"/>
    </source>
</evidence>
<evidence type="ECO:0000313" key="13">
    <source>
        <dbReference type="Ensembl" id="ENSLLEP00000007153.1"/>
    </source>
</evidence>
<dbReference type="AlphaFoldDB" id="A0A8C5M5T8"/>
<reference evidence="13" key="2">
    <citation type="submission" date="2025-09" db="UniProtKB">
        <authorList>
            <consortium name="Ensembl"/>
        </authorList>
    </citation>
    <scope>IDENTIFICATION</scope>
</reference>
<protein>
    <recommendedName>
        <fullName evidence="3">Calpastatin</fullName>
    </recommendedName>
    <alternativeName>
        <fullName evidence="11">Calpain inhibitor</fullName>
    </alternativeName>
</protein>
<dbReference type="PANTHER" id="PTHR10077">
    <property type="entry name" value="CALPASTATIN"/>
    <property type="match status" value="1"/>
</dbReference>
<dbReference type="Ensembl" id="ENSLLET00000007448.1">
    <property type="protein sequence ID" value="ENSLLEP00000007153.1"/>
    <property type="gene ID" value="ENSLLEG00000004512.1"/>
</dbReference>
<evidence type="ECO:0000256" key="11">
    <source>
        <dbReference type="ARBA" id="ARBA00033013"/>
    </source>
</evidence>
<evidence type="ECO:0000256" key="9">
    <source>
        <dbReference type="ARBA" id="ARBA00022843"/>
    </source>
</evidence>
<evidence type="ECO:0000256" key="5">
    <source>
        <dbReference type="ARBA" id="ARBA00022553"/>
    </source>
</evidence>
<proteinExistence type="inferred from homology"/>
<evidence type="ECO:0000256" key="6">
    <source>
        <dbReference type="ARBA" id="ARBA00022690"/>
    </source>
</evidence>
<keyword evidence="14" id="KW-1185">Reference proteome</keyword>
<dbReference type="GO" id="GO:0010859">
    <property type="term" value="F:calcium-dependent cysteine-type endopeptidase inhibitor activity"/>
    <property type="evidence" value="ECO:0007669"/>
    <property type="project" value="TreeGrafter"/>
</dbReference>
<keyword evidence="7" id="KW-0789">Thiol protease inhibitor</keyword>
<reference evidence="13" key="1">
    <citation type="submission" date="2025-08" db="UniProtKB">
        <authorList>
            <consortium name="Ensembl"/>
        </authorList>
    </citation>
    <scope>IDENTIFICATION</scope>
</reference>
<evidence type="ECO:0000256" key="12">
    <source>
        <dbReference type="SAM" id="MobiDB-lite"/>
    </source>
</evidence>
<comment type="similarity">
    <text evidence="2">Belongs to the protease inhibitor I27 (calpastatin) family.</text>
</comment>
<keyword evidence="8" id="KW-0677">Repeat</keyword>
<evidence type="ECO:0000256" key="10">
    <source>
        <dbReference type="ARBA" id="ARBA00022990"/>
    </source>
</evidence>
<dbReference type="GeneTree" id="ENSGT00390000002993"/>
<keyword evidence="9" id="KW-0832">Ubl conjugation</keyword>
<evidence type="ECO:0000256" key="8">
    <source>
        <dbReference type="ARBA" id="ARBA00022737"/>
    </source>
</evidence>
<name>A0A8C5M5T8_9ANUR</name>
<feature type="region of interest" description="Disordered" evidence="12">
    <location>
        <begin position="1"/>
        <end position="41"/>
    </location>
</feature>
<evidence type="ECO:0000256" key="3">
    <source>
        <dbReference type="ARBA" id="ARBA00017619"/>
    </source>
</evidence>
<evidence type="ECO:0000256" key="7">
    <source>
        <dbReference type="ARBA" id="ARBA00022704"/>
    </source>
</evidence>
<evidence type="ECO:0000256" key="1">
    <source>
        <dbReference type="ARBA" id="ARBA00002637"/>
    </source>
</evidence>
<keyword evidence="4" id="KW-1017">Isopeptide bond</keyword>
<evidence type="ECO:0000256" key="2">
    <source>
        <dbReference type="ARBA" id="ARBA00009487"/>
    </source>
</evidence>
<dbReference type="Pfam" id="PF00748">
    <property type="entry name" value="Calpain_inhib"/>
    <property type="match status" value="2"/>
</dbReference>
<dbReference type="InterPro" id="IPR001259">
    <property type="entry name" value="Prot_inh_calpain"/>
</dbReference>
<sequence>ASNTQAAAAPSSNVDSALDELMGTLDGPEFALPESPDFTGPVVTETSTATNLEELGKRESTIPPKYRNLLDGKVDGKVVPPPPEEKKQPVPKASALKSDPFDALSGTLGVRQAEGNKDKKPAADPVKVCKCEEKQILISFSWFFPHLGYFLFPNMQEMSEDDLLDALTEGFLVSPATTTKTAPLQCSASKPGAEEVVSCSKASAVQAGAPQPAKAGSQIPDDALDLLSGSLGTRELDPEDNKPLVDKVKRKCICALVRGWYYNLCAKFNAQCIILMSLKSWW</sequence>
<dbReference type="GO" id="GO:0005737">
    <property type="term" value="C:cytoplasm"/>
    <property type="evidence" value="ECO:0007669"/>
    <property type="project" value="TreeGrafter"/>
</dbReference>
<organism evidence="13 14">
    <name type="scientific">Leptobrachium leishanense</name>
    <name type="common">Leishan spiny toad</name>
    <dbReference type="NCBI Taxonomy" id="445787"/>
    <lineage>
        <taxon>Eukaryota</taxon>
        <taxon>Metazoa</taxon>
        <taxon>Chordata</taxon>
        <taxon>Craniata</taxon>
        <taxon>Vertebrata</taxon>
        <taxon>Euteleostomi</taxon>
        <taxon>Amphibia</taxon>
        <taxon>Batrachia</taxon>
        <taxon>Anura</taxon>
        <taxon>Pelobatoidea</taxon>
        <taxon>Megophryidae</taxon>
        <taxon>Leptobrachium</taxon>
    </lineage>
</organism>
<accession>A0A8C5M5T8</accession>
<dbReference type="InterPro" id="IPR026998">
    <property type="entry name" value="Calpastatin"/>
</dbReference>
<evidence type="ECO:0000256" key="4">
    <source>
        <dbReference type="ARBA" id="ARBA00022499"/>
    </source>
</evidence>
<dbReference type="Proteomes" id="UP000694569">
    <property type="component" value="Unplaced"/>
</dbReference>
<feature type="region of interest" description="Disordered" evidence="12">
    <location>
        <begin position="57"/>
        <end position="101"/>
    </location>
</feature>
<feature type="compositionally biased region" description="Polar residues" evidence="12">
    <location>
        <begin position="1"/>
        <end position="15"/>
    </location>
</feature>
<keyword evidence="10" id="KW-0007">Acetylation</keyword>
<dbReference type="PANTHER" id="PTHR10077:SF0">
    <property type="entry name" value="CALPASTATIN"/>
    <property type="match status" value="1"/>
</dbReference>
<comment type="function">
    <text evidence="1">Specific inhibition of calpain (calcium-dependent cysteine protease). Plays a key role in postmortem tenderization of meat and have been proposed to be involved in muscle protein degradation in living tissue.</text>
</comment>
<keyword evidence="5" id="KW-0597">Phosphoprotein</keyword>